<organism evidence="2 3">
    <name type="scientific">Acinetobacter baumannii (strain AB0057)</name>
    <dbReference type="NCBI Taxonomy" id="480119"/>
    <lineage>
        <taxon>Bacteria</taxon>
        <taxon>Pseudomonadati</taxon>
        <taxon>Pseudomonadota</taxon>
        <taxon>Gammaproteobacteria</taxon>
        <taxon>Moraxellales</taxon>
        <taxon>Moraxellaceae</taxon>
        <taxon>Acinetobacter</taxon>
        <taxon>Acinetobacter calcoaceticus/baumannii complex</taxon>
    </lineage>
</organism>
<sequence>MFVKKGFISPLQITLASILCLTISGCANTQVNNPREAVINSTRGAVDMLIMDQPVYRNAIANEKNKVTNALLYTTLKKVGVLRELEKEIGNNYVIEEDLSLAKLNQLCWTTKFLQHYRNDLSAESQADYQKVYAWVDAKQSLWIKKLNESFSKDELGENDCRN</sequence>
<evidence type="ECO:0000313" key="3">
    <source>
        <dbReference type="Proteomes" id="UP000007094"/>
    </source>
</evidence>
<dbReference type="PROSITE" id="PS51257">
    <property type="entry name" value="PROKAR_LIPOPROTEIN"/>
    <property type="match status" value="1"/>
</dbReference>
<accession>A0A7U3Y505</accession>
<name>A0A7U3Y505_ACIB5</name>
<reference evidence="2 3" key="1">
    <citation type="journal article" date="2008" name="J. Bacteriol.">
        <title>Comparative genome sequence analysis of multidrug-resistant Acinetobacter baumannii.</title>
        <authorList>
            <person name="Adams M.D."/>
            <person name="Goglin K."/>
            <person name="Molyneaux N."/>
            <person name="Hujer K.M."/>
            <person name="Lavender H."/>
            <person name="Jamison J.J."/>
            <person name="MacDonald I.J."/>
            <person name="Martin K.M."/>
            <person name="Russo T."/>
            <person name="Campagnari A.A."/>
            <person name="Hujer A.M."/>
            <person name="Bonomo R.A."/>
            <person name="Gill S.R."/>
        </authorList>
    </citation>
    <scope>NUCLEOTIDE SEQUENCE [LARGE SCALE GENOMIC DNA]</scope>
    <source>
        <strain evidence="2 3">AB0057</strain>
    </source>
</reference>
<evidence type="ECO:0000313" key="2">
    <source>
        <dbReference type="EMBL" id="ACJ40324.2"/>
    </source>
</evidence>
<dbReference type="EMBL" id="CP001182">
    <property type="protein sequence ID" value="ACJ40324.2"/>
    <property type="molecule type" value="Genomic_DNA"/>
</dbReference>
<dbReference type="Proteomes" id="UP000007094">
    <property type="component" value="Chromosome"/>
</dbReference>
<evidence type="ECO:0008006" key="4">
    <source>
        <dbReference type="Google" id="ProtNLM"/>
    </source>
</evidence>
<dbReference type="RefSeq" id="WP_000497693.1">
    <property type="nucleotide sequence ID" value="NC_011586.2"/>
</dbReference>
<protein>
    <recommendedName>
        <fullName evidence="4">Lipoprotein</fullName>
    </recommendedName>
</protein>
<feature type="signal peptide" evidence="1">
    <location>
        <begin position="1"/>
        <end position="29"/>
    </location>
</feature>
<proteinExistence type="predicted"/>
<dbReference type="KEGG" id="abn:AB57_1301"/>
<evidence type="ECO:0000256" key="1">
    <source>
        <dbReference type="SAM" id="SignalP"/>
    </source>
</evidence>
<dbReference type="AlphaFoldDB" id="A0A7U3Y505"/>
<feature type="chain" id="PRO_5030843969" description="Lipoprotein" evidence="1">
    <location>
        <begin position="30"/>
        <end position="163"/>
    </location>
</feature>
<gene>
    <name evidence="2" type="ordered locus">AB57_1301</name>
</gene>
<keyword evidence="1" id="KW-0732">Signal</keyword>